<evidence type="ECO:0000256" key="1">
    <source>
        <dbReference type="ARBA" id="ARBA00004922"/>
    </source>
</evidence>
<dbReference type="InterPro" id="IPR001173">
    <property type="entry name" value="Glyco_trans_2-like"/>
</dbReference>
<keyword evidence="12" id="KW-1185">Reference proteome</keyword>
<dbReference type="EMBL" id="WHUG01000019">
    <property type="protein sequence ID" value="MQA42309.1"/>
    <property type="molecule type" value="Genomic_DNA"/>
</dbReference>
<name>A0A6A7NAY0_9BURK</name>
<accession>A0A6A7NAY0</accession>
<comment type="pathway">
    <text evidence="1">Protein modification; protein glycosylation.</text>
</comment>
<dbReference type="EC" id="2.4.1.255" evidence="3"/>
<evidence type="ECO:0000256" key="6">
    <source>
        <dbReference type="ARBA" id="ARBA00022737"/>
    </source>
</evidence>
<dbReference type="AlphaFoldDB" id="A0A6A7NAY0"/>
<evidence type="ECO:0000256" key="7">
    <source>
        <dbReference type="ARBA" id="ARBA00022803"/>
    </source>
</evidence>
<dbReference type="SUPFAM" id="SSF53756">
    <property type="entry name" value="UDP-Glycosyltransferase/glycogen phosphorylase"/>
    <property type="match status" value="1"/>
</dbReference>
<dbReference type="InterPro" id="IPR019734">
    <property type="entry name" value="TPR_rpt"/>
</dbReference>
<dbReference type="RefSeq" id="WP_152841419.1">
    <property type="nucleotide sequence ID" value="NZ_WHUG01000019.1"/>
</dbReference>
<sequence length="947" mass="102348">MSQQLHKAMAAGNLAEAGTLALALAQLGELAIIDLIGLASLLSAQGKTEQTISLYQLWLEHCDSPLEYVAWYNLAVVLLQTGDEAGAERGYRQSLKLHPGFTESQLGLGGLLERRRQPEAALAQWRAALDDLDNASAASPALQIRLYNNIGRLAEAQGDLPQAEQALLHSLQLDPRQTLIAPLWLNLRLKLCAWPVYGFVPGLSESALRHATSALAMLSLSDDPARQLAAAQREVRATLPPAPAPLADGDGYTHRKLRIGYLSNGFGAQPIGRMLAELFELHNREQIEVYGFCWTPEDGSALRQRLLRGMDLHVPIATLSDAQAAQAIRTHEIDILVDLHGRLPGARPAILLQRPAPVQIAWLGQPGTSAMAAIDYVLADAVTLPPELAPHYTEQPLYLPHCYQPQDRLRPLPPPAPGARAAYGLPEPGFVYCCFSAPEQITPERYATWMRILHQVPDSVLWLQAAGEQVRDNLRVAAMQRGIPSERLCFVDPAAPEQQMARYQAADLFLDTAPHAAGAVAGEVLWAGLPLLTSTGHGSASRTSASLLHAAGLPELVTASEKKYEARAVRLAERPKELARLRNRLRKHRDTVPLFDTPQLVCDLEQLYLRVAKGNQRVIPAHAGIHTSRAGQRSMDRSGGPSRLRGNDALVSILIAADDPLPLETTLLSALAQTWANCEIIVSDSSPDGACRALLKPHLKAHRRLRYAHAPGLAPLDNLNHCLALALGAYVAVAPSGDTLAPDKIAVMLPYFLDHPQISLVASWRQPRAPDGQALPVAPLFATEIVVGGGSLANLLLSGDSGGAATVCAPGALLFKRASIGLAFGHYHERPYTDRANVATALTALAGGDYVYLPQPLSSYRAAPAVAASPLAQLEAGIEALELLYQAHAHGHRFEPPERFRQLLSARLAELNTLVLTHYAQLAANAAHRIDALQRTMRVGYQLLLTA</sequence>
<dbReference type="GO" id="GO:0097363">
    <property type="term" value="F:protein O-acetylglucosaminyltransferase activity"/>
    <property type="evidence" value="ECO:0007669"/>
    <property type="project" value="UniProtKB-EC"/>
</dbReference>
<evidence type="ECO:0000256" key="4">
    <source>
        <dbReference type="ARBA" id="ARBA00022676"/>
    </source>
</evidence>
<feature type="repeat" description="TPR" evidence="8">
    <location>
        <begin position="144"/>
        <end position="177"/>
    </location>
</feature>
<dbReference type="InterPro" id="IPR011990">
    <property type="entry name" value="TPR-like_helical_dom_sf"/>
</dbReference>
<gene>
    <name evidence="11" type="ORF">GEV02_29645</name>
</gene>
<dbReference type="SUPFAM" id="SSF48452">
    <property type="entry name" value="TPR-like"/>
    <property type="match status" value="1"/>
</dbReference>
<organism evidence="11 12">
    <name type="scientific">Rugamonas aquatica</name>
    <dbReference type="NCBI Taxonomy" id="2743357"/>
    <lineage>
        <taxon>Bacteria</taxon>
        <taxon>Pseudomonadati</taxon>
        <taxon>Pseudomonadota</taxon>
        <taxon>Betaproteobacteria</taxon>
        <taxon>Burkholderiales</taxon>
        <taxon>Oxalobacteraceae</taxon>
        <taxon>Telluria group</taxon>
        <taxon>Rugamonas</taxon>
    </lineage>
</organism>
<feature type="repeat" description="TPR" evidence="8">
    <location>
        <begin position="68"/>
        <end position="101"/>
    </location>
</feature>
<evidence type="ECO:0000313" key="11">
    <source>
        <dbReference type="EMBL" id="MQA42309.1"/>
    </source>
</evidence>
<keyword evidence="5 11" id="KW-0808">Transferase</keyword>
<evidence type="ECO:0000259" key="10">
    <source>
        <dbReference type="Pfam" id="PF13844"/>
    </source>
</evidence>
<dbReference type="Pfam" id="PF13844">
    <property type="entry name" value="Glyco_transf_41"/>
    <property type="match status" value="2"/>
</dbReference>
<dbReference type="Gene3D" id="3.90.550.10">
    <property type="entry name" value="Spore Coat Polysaccharide Biosynthesis Protein SpsA, Chain A"/>
    <property type="match status" value="1"/>
</dbReference>
<dbReference type="Gene3D" id="3.40.50.11380">
    <property type="match status" value="1"/>
</dbReference>
<protein>
    <recommendedName>
        <fullName evidence="3">protein O-GlcNAc transferase</fullName>
        <ecNumber evidence="3">2.4.1.255</ecNumber>
    </recommendedName>
</protein>
<dbReference type="CDD" id="cd00761">
    <property type="entry name" value="Glyco_tranf_GTA_type"/>
    <property type="match status" value="1"/>
</dbReference>
<dbReference type="Pfam" id="PF00535">
    <property type="entry name" value="Glycos_transf_2"/>
    <property type="match status" value="1"/>
</dbReference>
<dbReference type="Proteomes" id="UP000440498">
    <property type="component" value="Unassembled WGS sequence"/>
</dbReference>
<dbReference type="PROSITE" id="PS50005">
    <property type="entry name" value="TPR"/>
    <property type="match status" value="2"/>
</dbReference>
<evidence type="ECO:0000256" key="3">
    <source>
        <dbReference type="ARBA" id="ARBA00011970"/>
    </source>
</evidence>
<dbReference type="Gene3D" id="3.40.50.2000">
    <property type="entry name" value="Glycogen Phosphorylase B"/>
    <property type="match status" value="1"/>
</dbReference>
<feature type="domain" description="O-GlcNAc transferase C-terminal" evidence="10">
    <location>
        <begin position="253"/>
        <end position="404"/>
    </location>
</feature>
<proteinExistence type="inferred from homology"/>
<dbReference type="PANTHER" id="PTHR44998">
    <property type="match status" value="1"/>
</dbReference>
<evidence type="ECO:0000313" key="12">
    <source>
        <dbReference type="Proteomes" id="UP000440498"/>
    </source>
</evidence>
<comment type="similarity">
    <text evidence="2">Belongs to the glycosyltransferase 41 family. O-GlcNAc transferase subfamily.</text>
</comment>
<evidence type="ECO:0000256" key="5">
    <source>
        <dbReference type="ARBA" id="ARBA00022679"/>
    </source>
</evidence>
<dbReference type="PANTHER" id="PTHR44998:SF1">
    <property type="entry name" value="UDP-N-ACETYLGLUCOSAMINE--PEPTIDE N-ACETYLGLUCOSAMINYLTRANSFERASE 110 KDA SUBUNIT"/>
    <property type="match status" value="1"/>
</dbReference>
<dbReference type="SMART" id="SM00028">
    <property type="entry name" value="TPR"/>
    <property type="match status" value="3"/>
</dbReference>
<keyword evidence="6" id="KW-0677">Repeat</keyword>
<dbReference type="SUPFAM" id="SSF53448">
    <property type="entry name" value="Nucleotide-diphospho-sugar transferases"/>
    <property type="match status" value="1"/>
</dbReference>
<comment type="caution">
    <text evidence="11">The sequence shown here is derived from an EMBL/GenBank/DDBJ whole genome shotgun (WGS) entry which is preliminary data.</text>
</comment>
<reference evidence="11 12" key="1">
    <citation type="submission" date="2019-10" db="EMBL/GenBank/DDBJ databases">
        <title>Two novel species isolated from a subtropical stream in China.</title>
        <authorList>
            <person name="Lu H."/>
        </authorList>
    </citation>
    <scope>NUCLEOTIDE SEQUENCE [LARGE SCALE GENOMIC DNA]</scope>
    <source>
        <strain evidence="11 12">FT29W</strain>
    </source>
</reference>
<evidence type="ECO:0000256" key="8">
    <source>
        <dbReference type="PROSITE-ProRule" id="PRU00339"/>
    </source>
</evidence>
<feature type="domain" description="O-GlcNAc transferase C-terminal" evidence="10">
    <location>
        <begin position="419"/>
        <end position="602"/>
    </location>
</feature>
<evidence type="ECO:0000259" key="9">
    <source>
        <dbReference type="Pfam" id="PF00535"/>
    </source>
</evidence>
<dbReference type="InterPro" id="IPR029489">
    <property type="entry name" value="OGT/SEC/SPY_C"/>
</dbReference>
<dbReference type="Pfam" id="PF13181">
    <property type="entry name" value="TPR_8"/>
    <property type="match status" value="1"/>
</dbReference>
<dbReference type="Gene3D" id="1.25.40.10">
    <property type="entry name" value="Tetratricopeptide repeat domain"/>
    <property type="match status" value="1"/>
</dbReference>
<evidence type="ECO:0000256" key="2">
    <source>
        <dbReference type="ARBA" id="ARBA00005386"/>
    </source>
</evidence>
<feature type="domain" description="Glycosyltransferase 2-like" evidence="9">
    <location>
        <begin position="662"/>
        <end position="766"/>
    </location>
</feature>
<keyword evidence="7 8" id="KW-0802">TPR repeat</keyword>
<keyword evidence="4" id="KW-0328">Glycosyltransferase</keyword>
<dbReference type="InterPro" id="IPR029044">
    <property type="entry name" value="Nucleotide-diphossugar_trans"/>
</dbReference>